<comment type="caution">
    <text evidence="2">The sequence shown here is derived from an EMBL/GenBank/DDBJ whole genome shotgun (WGS) entry which is preliminary data.</text>
</comment>
<dbReference type="EMBL" id="BMFG01000003">
    <property type="protein sequence ID" value="GGD21462.1"/>
    <property type="molecule type" value="Genomic_DNA"/>
</dbReference>
<dbReference type="AlphaFoldDB" id="A0A916XY76"/>
<sequence length="140" mass="15892">MYELLQKLHSWWAYLAIAVLLIAVINAFIGYSSKKQFEAKDLRISLFALIFTHIQLLLGLAVYFVSPLGFSALGEMKNAALRLTSLEHPLINIIAIVLITIGWSKHKKMEGTAKFRKILFFYGVGLLLILSRIPWSTWLA</sequence>
<evidence type="ECO:0000313" key="2">
    <source>
        <dbReference type="EMBL" id="GGD21462.1"/>
    </source>
</evidence>
<reference evidence="2" key="2">
    <citation type="submission" date="2020-09" db="EMBL/GenBank/DDBJ databases">
        <authorList>
            <person name="Sun Q."/>
            <person name="Zhou Y."/>
        </authorList>
    </citation>
    <scope>NUCLEOTIDE SEQUENCE</scope>
    <source>
        <strain evidence="2">CGMCC 1.12506</strain>
    </source>
</reference>
<feature type="transmembrane region" description="Helical" evidence="1">
    <location>
        <begin position="86"/>
        <end position="103"/>
    </location>
</feature>
<feature type="transmembrane region" description="Helical" evidence="1">
    <location>
        <begin position="44"/>
        <end position="66"/>
    </location>
</feature>
<keyword evidence="1" id="KW-1133">Transmembrane helix</keyword>
<name>A0A916XY76_9FLAO</name>
<keyword evidence="1" id="KW-0812">Transmembrane</keyword>
<organism evidence="2 3">
    <name type="scientific">Flavobacterium orientale</name>
    <dbReference type="NCBI Taxonomy" id="1756020"/>
    <lineage>
        <taxon>Bacteria</taxon>
        <taxon>Pseudomonadati</taxon>
        <taxon>Bacteroidota</taxon>
        <taxon>Flavobacteriia</taxon>
        <taxon>Flavobacteriales</taxon>
        <taxon>Flavobacteriaceae</taxon>
        <taxon>Flavobacterium</taxon>
    </lineage>
</organism>
<protein>
    <recommendedName>
        <fullName evidence="4">50S ribosomal protein L27</fullName>
    </recommendedName>
</protein>
<evidence type="ECO:0000313" key="3">
    <source>
        <dbReference type="Proteomes" id="UP000625735"/>
    </source>
</evidence>
<feature type="transmembrane region" description="Helical" evidence="1">
    <location>
        <begin position="115"/>
        <end position="135"/>
    </location>
</feature>
<dbReference type="RefSeq" id="WP_188361430.1">
    <property type="nucleotide sequence ID" value="NZ_BMFG01000003.1"/>
</dbReference>
<proteinExistence type="predicted"/>
<gene>
    <name evidence="2" type="ORF">GCM10011343_09890</name>
</gene>
<accession>A0A916XY76</accession>
<evidence type="ECO:0000256" key="1">
    <source>
        <dbReference type="SAM" id="Phobius"/>
    </source>
</evidence>
<keyword evidence="3" id="KW-1185">Reference proteome</keyword>
<reference evidence="2" key="1">
    <citation type="journal article" date="2014" name="Int. J. Syst. Evol. Microbiol.">
        <title>Complete genome sequence of Corynebacterium casei LMG S-19264T (=DSM 44701T), isolated from a smear-ripened cheese.</title>
        <authorList>
            <consortium name="US DOE Joint Genome Institute (JGI-PGF)"/>
            <person name="Walter F."/>
            <person name="Albersmeier A."/>
            <person name="Kalinowski J."/>
            <person name="Ruckert C."/>
        </authorList>
    </citation>
    <scope>NUCLEOTIDE SEQUENCE</scope>
    <source>
        <strain evidence="2">CGMCC 1.12506</strain>
    </source>
</reference>
<feature type="transmembrane region" description="Helical" evidence="1">
    <location>
        <begin position="12"/>
        <end position="32"/>
    </location>
</feature>
<evidence type="ECO:0008006" key="4">
    <source>
        <dbReference type="Google" id="ProtNLM"/>
    </source>
</evidence>
<dbReference type="Proteomes" id="UP000625735">
    <property type="component" value="Unassembled WGS sequence"/>
</dbReference>
<keyword evidence="1" id="KW-0472">Membrane</keyword>